<keyword evidence="6" id="KW-0675">Receptor</keyword>
<evidence type="ECO:0000313" key="8">
    <source>
        <dbReference type="EMBL" id="RDY00595.1"/>
    </source>
</evidence>
<evidence type="ECO:0000256" key="3">
    <source>
        <dbReference type="ARBA" id="ARBA00022729"/>
    </source>
</evidence>
<keyword evidence="4" id="KW-1133">Transmembrane helix</keyword>
<dbReference type="PANTHER" id="PTHR48063:SF98">
    <property type="entry name" value="LRR RECEPTOR-LIKE SERINE_THREONINE-PROTEIN KINASE FLS2"/>
    <property type="match status" value="1"/>
</dbReference>
<keyword evidence="2" id="KW-0812">Transmembrane</keyword>
<protein>
    <submittedName>
        <fullName evidence="8">Leucine-rich repeat receptor-like tyrosine-protein kinase PXC3</fullName>
    </submittedName>
</protein>
<keyword evidence="7" id="KW-0325">Glycoprotein</keyword>
<evidence type="ECO:0000256" key="5">
    <source>
        <dbReference type="ARBA" id="ARBA00023136"/>
    </source>
</evidence>
<dbReference type="Proteomes" id="UP000257109">
    <property type="component" value="Unassembled WGS sequence"/>
</dbReference>
<evidence type="ECO:0000256" key="1">
    <source>
        <dbReference type="ARBA" id="ARBA00004479"/>
    </source>
</evidence>
<evidence type="ECO:0000256" key="7">
    <source>
        <dbReference type="ARBA" id="ARBA00023180"/>
    </source>
</evidence>
<dbReference type="InterPro" id="IPR032675">
    <property type="entry name" value="LRR_dom_sf"/>
</dbReference>
<dbReference type="InterPro" id="IPR001611">
    <property type="entry name" value="Leu-rich_rpt"/>
</dbReference>
<evidence type="ECO:0000313" key="9">
    <source>
        <dbReference type="Proteomes" id="UP000257109"/>
    </source>
</evidence>
<evidence type="ECO:0000256" key="6">
    <source>
        <dbReference type="ARBA" id="ARBA00023170"/>
    </source>
</evidence>
<dbReference type="SUPFAM" id="SSF52058">
    <property type="entry name" value="L domain-like"/>
    <property type="match status" value="1"/>
</dbReference>
<keyword evidence="3" id="KW-0732">Signal</keyword>
<dbReference type="AlphaFoldDB" id="A0A371HCV7"/>
<sequence>MQRKYHCFRTSAFLAQGVNGHLFVKPLDVSSCFQVAWTDHHNNTDCCKWKGIQCNNVAALVEVLDLHHGPDTPYLIGPINITSLIALQNIQHLDLSNNYFWWSHIPQLMGSFTNLRYLNLSTTRFGGSIPSQLGNLLQLRYLDLGGNYL</sequence>
<feature type="non-terminal residue" evidence="8">
    <location>
        <position position="1"/>
    </location>
</feature>
<dbReference type="Pfam" id="PF00560">
    <property type="entry name" value="LRR_1"/>
    <property type="match status" value="2"/>
</dbReference>
<proteinExistence type="predicted"/>
<dbReference type="GO" id="GO:0016301">
    <property type="term" value="F:kinase activity"/>
    <property type="evidence" value="ECO:0007669"/>
    <property type="project" value="UniProtKB-KW"/>
</dbReference>
<comment type="subcellular location">
    <subcellularLocation>
        <location evidence="1">Membrane</location>
        <topology evidence="1">Single-pass type I membrane protein</topology>
    </subcellularLocation>
</comment>
<accession>A0A371HCV7</accession>
<reference evidence="8" key="1">
    <citation type="submission" date="2018-05" db="EMBL/GenBank/DDBJ databases">
        <title>Draft genome of Mucuna pruriens seed.</title>
        <authorList>
            <person name="Nnadi N.E."/>
            <person name="Vos R."/>
            <person name="Hasami M.H."/>
            <person name="Devisetty U.K."/>
            <person name="Aguiy J.C."/>
        </authorList>
    </citation>
    <scope>NUCLEOTIDE SEQUENCE [LARGE SCALE GENOMIC DNA]</scope>
    <source>
        <strain evidence="8">JCA_2017</strain>
    </source>
</reference>
<evidence type="ECO:0000256" key="2">
    <source>
        <dbReference type="ARBA" id="ARBA00022692"/>
    </source>
</evidence>
<keyword evidence="9" id="KW-1185">Reference proteome</keyword>
<name>A0A371HCV7_MUCPR</name>
<dbReference type="OrthoDB" id="1937783at2759"/>
<dbReference type="PANTHER" id="PTHR48063">
    <property type="entry name" value="LRR RECEPTOR-LIKE KINASE"/>
    <property type="match status" value="1"/>
</dbReference>
<comment type="caution">
    <text evidence="8">The sequence shown here is derived from an EMBL/GenBank/DDBJ whole genome shotgun (WGS) entry which is preliminary data.</text>
</comment>
<dbReference type="EMBL" id="QJKJ01002955">
    <property type="protein sequence ID" value="RDY00595.1"/>
    <property type="molecule type" value="Genomic_DNA"/>
</dbReference>
<dbReference type="InterPro" id="IPR046956">
    <property type="entry name" value="RLP23-like"/>
</dbReference>
<gene>
    <name evidence="8" type="primary">PXC3</name>
    <name evidence="8" type="ORF">CR513_16206</name>
</gene>
<dbReference type="GO" id="GO:0016020">
    <property type="term" value="C:membrane"/>
    <property type="evidence" value="ECO:0007669"/>
    <property type="project" value="UniProtKB-SubCell"/>
</dbReference>
<organism evidence="8 9">
    <name type="scientific">Mucuna pruriens</name>
    <name type="common">Velvet bean</name>
    <name type="synonym">Dolichos pruriens</name>
    <dbReference type="NCBI Taxonomy" id="157652"/>
    <lineage>
        <taxon>Eukaryota</taxon>
        <taxon>Viridiplantae</taxon>
        <taxon>Streptophyta</taxon>
        <taxon>Embryophyta</taxon>
        <taxon>Tracheophyta</taxon>
        <taxon>Spermatophyta</taxon>
        <taxon>Magnoliopsida</taxon>
        <taxon>eudicotyledons</taxon>
        <taxon>Gunneridae</taxon>
        <taxon>Pentapetalae</taxon>
        <taxon>rosids</taxon>
        <taxon>fabids</taxon>
        <taxon>Fabales</taxon>
        <taxon>Fabaceae</taxon>
        <taxon>Papilionoideae</taxon>
        <taxon>50 kb inversion clade</taxon>
        <taxon>NPAAA clade</taxon>
        <taxon>indigoferoid/millettioid clade</taxon>
        <taxon>Phaseoleae</taxon>
        <taxon>Mucuna</taxon>
    </lineage>
</organism>
<keyword evidence="5" id="KW-0472">Membrane</keyword>
<evidence type="ECO:0000256" key="4">
    <source>
        <dbReference type="ARBA" id="ARBA00022989"/>
    </source>
</evidence>
<dbReference type="Gene3D" id="3.80.10.10">
    <property type="entry name" value="Ribonuclease Inhibitor"/>
    <property type="match status" value="1"/>
</dbReference>